<dbReference type="GeneID" id="114248684"/>
<evidence type="ECO:0000313" key="7">
    <source>
        <dbReference type="Proteomes" id="UP000504629"/>
    </source>
</evidence>
<name>A0A6J2K683_BOMMA</name>
<comment type="similarity">
    <text evidence="2">Belongs to the clarin family.</text>
</comment>
<dbReference type="AlphaFoldDB" id="A0A6J2K683"/>
<gene>
    <name evidence="8" type="primary">LOC114248684</name>
</gene>
<keyword evidence="7" id="KW-1185">Reference proteome</keyword>
<dbReference type="GO" id="GO:0007605">
    <property type="term" value="P:sensory perception of sound"/>
    <property type="evidence" value="ECO:0007669"/>
    <property type="project" value="UniProtKB-ARBA"/>
</dbReference>
<evidence type="ECO:0000256" key="5">
    <source>
        <dbReference type="ARBA" id="ARBA00023136"/>
    </source>
</evidence>
<keyword evidence="5 6" id="KW-0472">Membrane</keyword>
<proteinExistence type="inferred from homology"/>
<evidence type="ECO:0000256" key="1">
    <source>
        <dbReference type="ARBA" id="ARBA00004141"/>
    </source>
</evidence>
<keyword evidence="4 6" id="KW-1133">Transmembrane helix</keyword>
<dbReference type="InterPro" id="IPR026748">
    <property type="entry name" value="Clarin"/>
</dbReference>
<evidence type="ECO:0000313" key="8">
    <source>
        <dbReference type="RefSeq" id="XP_028037811.1"/>
    </source>
</evidence>
<organism evidence="7 8">
    <name type="scientific">Bombyx mandarina</name>
    <name type="common">Wild silk moth</name>
    <name type="synonym">Wild silkworm</name>
    <dbReference type="NCBI Taxonomy" id="7092"/>
    <lineage>
        <taxon>Eukaryota</taxon>
        <taxon>Metazoa</taxon>
        <taxon>Ecdysozoa</taxon>
        <taxon>Arthropoda</taxon>
        <taxon>Hexapoda</taxon>
        <taxon>Insecta</taxon>
        <taxon>Pterygota</taxon>
        <taxon>Neoptera</taxon>
        <taxon>Endopterygota</taxon>
        <taxon>Lepidoptera</taxon>
        <taxon>Glossata</taxon>
        <taxon>Ditrysia</taxon>
        <taxon>Bombycoidea</taxon>
        <taxon>Bombycidae</taxon>
        <taxon>Bombycinae</taxon>
        <taxon>Bombyx</taxon>
    </lineage>
</organism>
<sequence length="328" mass="35586">MQLFPVIVSVVLEKATKGHKNCSHDFGTIVNTDSADDQNLILSKENIDQKNPNSIENLGSFSELECCHKRIILGSARYVMSVGIGNHVTKSSVVSTATAEIQSRDSIIRYGLFTGELTLNTLVTPMSNALFMTCLSDFNACALSCKTEENARIIEVEALAQGFRPTPACTAVTEVDQNDPLYPPPVLSYAVYVAVIVVLFVQLAFGLVAASLAILNATKNPTEPIFGLPGCLWANVLTALLGSIVLLTFGIYWLVSGLKGHLAISYIALGLFVPGPSLGYSYWILITSVLCNLINVCLIRLRSYLLERDPPPPTIKVDNHSDGTIFLY</sequence>
<dbReference type="OrthoDB" id="6432214at2759"/>
<protein>
    <submittedName>
        <fullName evidence="8">Uncharacterized protein LOC114248684</fullName>
    </submittedName>
</protein>
<dbReference type="KEGG" id="bman:114248684"/>
<dbReference type="PANTHER" id="PTHR31548">
    <property type="entry name" value="CLARIN"/>
    <property type="match status" value="1"/>
</dbReference>
<reference evidence="8" key="1">
    <citation type="submission" date="2025-08" db="UniProtKB">
        <authorList>
            <consortium name="RefSeq"/>
        </authorList>
    </citation>
    <scope>IDENTIFICATION</scope>
    <source>
        <tissue evidence="8">Silk gland</tissue>
    </source>
</reference>
<evidence type="ECO:0000256" key="4">
    <source>
        <dbReference type="ARBA" id="ARBA00022989"/>
    </source>
</evidence>
<feature type="transmembrane region" description="Helical" evidence="6">
    <location>
        <begin position="227"/>
        <end position="255"/>
    </location>
</feature>
<feature type="transmembrane region" description="Helical" evidence="6">
    <location>
        <begin position="189"/>
        <end position="215"/>
    </location>
</feature>
<evidence type="ECO:0000256" key="3">
    <source>
        <dbReference type="ARBA" id="ARBA00022692"/>
    </source>
</evidence>
<accession>A0A6J2K683</accession>
<dbReference type="GO" id="GO:0016020">
    <property type="term" value="C:membrane"/>
    <property type="evidence" value="ECO:0007669"/>
    <property type="project" value="UniProtKB-SubCell"/>
</dbReference>
<evidence type="ECO:0000256" key="2">
    <source>
        <dbReference type="ARBA" id="ARBA00005787"/>
    </source>
</evidence>
<comment type="subcellular location">
    <subcellularLocation>
        <location evidence="1">Membrane</location>
        <topology evidence="1">Multi-pass membrane protein</topology>
    </subcellularLocation>
</comment>
<keyword evidence="3 6" id="KW-0812">Transmembrane</keyword>
<dbReference type="Proteomes" id="UP000504629">
    <property type="component" value="Unplaced"/>
</dbReference>
<dbReference type="PANTHER" id="PTHR31548:SF6">
    <property type="entry name" value="AGAP002756-PA"/>
    <property type="match status" value="1"/>
</dbReference>
<dbReference type="RefSeq" id="XP_028037811.1">
    <property type="nucleotide sequence ID" value="XM_028182010.1"/>
</dbReference>
<evidence type="ECO:0000256" key="6">
    <source>
        <dbReference type="SAM" id="Phobius"/>
    </source>
</evidence>